<evidence type="ECO:0000256" key="1">
    <source>
        <dbReference type="SAM" id="MobiDB-lite"/>
    </source>
</evidence>
<dbReference type="SUPFAM" id="SSF48452">
    <property type="entry name" value="TPR-like"/>
    <property type="match status" value="1"/>
</dbReference>
<evidence type="ECO:0000313" key="4">
    <source>
        <dbReference type="Proteomes" id="UP001523550"/>
    </source>
</evidence>
<protein>
    <submittedName>
        <fullName evidence="3">Tetratricopeptide (TPR) repeat protein</fullName>
    </submittedName>
</protein>
<accession>A0ABT1GCT9</accession>
<dbReference type="EMBL" id="JALJYF010000002">
    <property type="protein sequence ID" value="MCP1728093.1"/>
    <property type="molecule type" value="Genomic_DNA"/>
</dbReference>
<keyword evidence="4" id="KW-1185">Reference proteome</keyword>
<dbReference type="RefSeq" id="WP_253449580.1">
    <property type="nucleotide sequence ID" value="NZ_JALJYF010000002.1"/>
</dbReference>
<reference evidence="3 4" key="1">
    <citation type="submission" date="2022-03" db="EMBL/GenBank/DDBJ databases">
        <title>Genomic Encyclopedia of Type Strains, Phase III (KMG-III): the genomes of soil and plant-associated and newly described type strains.</title>
        <authorList>
            <person name="Whitman W."/>
        </authorList>
    </citation>
    <scope>NUCLEOTIDE SEQUENCE [LARGE SCALE GENOMIC DNA]</scope>
    <source>
        <strain evidence="3 4">BSker1</strain>
    </source>
</reference>
<keyword evidence="2" id="KW-1133">Transmembrane helix</keyword>
<evidence type="ECO:0000256" key="2">
    <source>
        <dbReference type="SAM" id="Phobius"/>
    </source>
</evidence>
<keyword evidence="2" id="KW-0812">Transmembrane</keyword>
<dbReference type="Proteomes" id="UP001523550">
    <property type="component" value="Unassembled WGS sequence"/>
</dbReference>
<organism evidence="3 4">
    <name type="scientific">Natronospira proteinivora</name>
    <dbReference type="NCBI Taxonomy" id="1807133"/>
    <lineage>
        <taxon>Bacteria</taxon>
        <taxon>Pseudomonadati</taxon>
        <taxon>Pseudomonadota</taxon>
        <taxon>Gammaproteobacteria</taxon>
        <taxon>Natronospirales</taxon>
        <taxon>Natronospiraceae</taxon>
        <taxon>Natronospira</taxon>
    </lineage>
</organism>
<sequence>MSLINQMLRDLDSRRDDERGNGTVRAVTAERRRNTGWAIALGALGVVALATWLLWPATVPTGTDAGETRQAEAPDPVSPVRARLREMSVVQTREGSRLRLDFEGESGYRRRPASDHELALALEAELPEAVMALTPPGIESIEVDWDEDPPRLRLALDPVWQAGPLYRESTPDGGDRLMLVLHPAALPRVEAVSEAEPPAEPDPAAPTSAVREETAPASEDEANGGESTREPQVADEAASSENEVVETIAESPQADGDTSPEASQAMLRERRVPDAGEQAEQAVADAERAWDDGQTGEAETLLRHALALQPAHVTARDILAELLVHSGRLNQADQLLAEAMTVADMAPADVGYLARQRARLWMEGEDSHRAIEALQAVYPTLDDADRSGALLAGLLYQAGRHEAAVRHYETLVRRNPSEGAWWMGLGLAREGLADRTGAIEAYENALAGDGLRPAVRDYLHDRITELESGR</sequence>
<comment type="caution">
    <text evidence="3">The sequence shown here is derived from an EMBL/GenBank/DDBJ whole genome shotgun (WGS) entry which is preliminary data.</text>
</comment>
<dbReference type="Pfam" id="PF14559">
    <property type="entry name" value="TPR_19"/>
    <property type="match status" value="1"/>
</dbReference>
<keyword evidence="2" id="KW-0472">Membrane</keyword>
<proteinExistence type="predicted"/>
<dbReference type="Pfam" id="PF13432">
    <property type="entry name" value="TPR_16"/>
    <property type="match status" value="1"/>
</dbReference>
<feature type="region of interest" description="Disordered" evidence="1">
    <location>
        <begin position="190"/>
        <end position="278"/>
    </location>
</feature>
<feature type="transmembrane region" description="Helical" evidence="2">
    <location>
        <begin position="35"/>
        <end position="55"/>
    </location>
</feature>
<gene>
    <name evidence="3" type="ORF">J2T60_002093</name>
</gene>
<dbReference type="InterPro" id="IPR011990">
    <property type="entry name" value="TPR-like_helical_dom_sf"/>
</dbReference>
<dbReference type="Gene3D" id="1.25.40.10">
    <property type="entry name" value="Tetratricopeptide repeat domain"/>
    <property type="match status" value="2"/>
</dbReference>
<evidence type="ECO:0000313" key="3">
    <source>
        <dbReference type="EMBL" id="MCP1728093.1"/>
    </source>
</evidence>
<name>A0ABT1GCT9_9GAMM</name>